<comment type="caution">
    <text evidence="9">Lacks conserved residue(s) required for the propagation of feature annotation.</text>
</comment>
<comment type="pathway">
    <text evidence="9">Protein modification; lipoprotein biosynthesis (signal peptide cleavage).</text>
</comment>
<keyword evidence="12" id="KW-1185">Reference proteome</keyword>
<feature type="active site" evidence="9">
    <location>
        <position position="122"/>
    </location>
</feature>
<dbReference type="PANTHER" id="PTHR33695">
    <property type="entry name" value="LIPOPROTEIN SIGNAL PEPTIDASE"/>
    <property type="match status" value="1"/>
</dbReference>
<dbReference type="EMBL" id="AAVT01000005">
    <property type="protein sequence ID" value="EAW30992.1"/>
    <property type="molecule type" value="Genomic_DNA"/>
</dbReference>
<feature type="transmembrane region" description="Helical" evidence="9">
    <location>
        <begin position="68"/>
        <end position="87"/>
    </location>
</feature>
<name>A0YDV8_9GAMM</name>
<feature type="transmembrane region" description="Helical" evidence="9">
    <location>
        <begin position="94"/>
        <end position="112"/>
    </location>
</feature>
<dbReference type="STRING" id="247633.GP2143_10357"/>
<keyword evidence="2 9" id="KW-1003">Cell membrane</keyword>
<dbReference type="PRINTS" id="PR00781">
    <property type="entry name" value="LIPOSIGPTASE"/>
</dbReference>
<dbReference type="EC" id="3.4.23.36" evidence="9"/>
<keyword evidence="3 9" id="KW-0645">Protease</keyword>
<dbReference type="AlphaFoldDB" id="A0YDV8"/>
<comment type="caution">
    <text evidence="11">The sequence shown here is derived from an EMBL/GenBank/DDBJ whole genome shotgun (WGS) entry which is preliminary data.</text>
</comment>
<keyword evidence="7 9" id="KW-1133">Transmembrane helix</keyword>
<evidence type="ECO:0000256" key="4">
    <source>
        <dbReference type="ARBA" id="ARBA00022692"/>
    </source>
</evidence>
<dbReference type="PANTHER" id="PTHR33695:SF1">
    <property type="entry name" value="LIPOPROTEIN SIGNAL PEPTIDASE"/>
    <property type="match status" value="1"/>
</dbReference>
<comment type="catalytic activity">
    <reaction evidence="9">
        <text>Release of signal peptides from bacterial membrane prolipoproteins. Hydrolyzes -Xaa-Yaa-Zaa-|-(S,diacylglyceryl)Cys-, in which Xaa is hydrophobic (preferably Leu), and Yaa (Ala or Ser) and Zaa (Gly or Ala) have small, neutral side chains.</text>
        <dbReference type="EC" id="3.4.23.36"/>
    </reaction>
</comment>
<evidence type="ECO:0000256" key="5">
    <source>
        <dbReference type="ARBA" id="ARBA00022750"/>
    </source>
</evidence>
<accession>A0YDV8</accession>
<comment type="function">
    <text evidence="9">This protein specifically catalyzes the removal of signal peptides from prolipoproteins.</text>
</comment>
<proteinExistence type="inferred from homology"/>
<dbReference type="GO" id="GO:0006508">
    <property type="term" value="P:proteolysis"/>
    <property type="evidence" value="ECO:0007669"/>
    <property type="project" value="UniProtKB-KW"/>
</dbReference>
<evidence type="ECO:0000256" key="7">
    <source>
        <dbReference type="ARBA" id="ARBA00022989"/>
    </source>
</evidence>
<evidence type="ECO:0000313" key="12">
    <source>
        <dbReference type="Proteomes" id="UP000004931"/>
    </source>
</evidence>
<organism evidence="11 12">
    <name type="scientific">marine gamma proteobacterium HTCC2143</name>
    <dbReference type="NCBI Taxonomy" id="247633"/>
    <lineage>
        <taxon>Bacteria</taxon>
        <taxon>Pseudomonadati</taxon>
        <taxon>Pseudomonadota</taxon>
        <taxon>Gammaproteobacteria</taxon>
        <taxon>Cellvibrionales</taxon>
        <taxon>Spongiibacteraceae</taxon>
        <taxon>BD1-7 clade</taxon>
    </lineage>
</organism>
<gene>
    <name evidence="9" type="primary">lspA</name>
    <name evidence="11" type="ORF">GP2143_10357</name>
</gene>
<feature type="active site" evidence="9">
    <location>
        <position position="140"/>
    </location>
</feature>
<dbReference type="InterPro" id="IPR001872">
    <property type="entry name" value="Peptidase_A8"/>
</dbReference>
<evidence type="ECO:0000256" key="3">
    <source>
        <dbReference type="ARBA" id="ARBA00022670"/>
    </source>
</evidence>
<evidence type="ECO:0000256" key="6">
    <source>
        <dbReference type="ARBA" id="ARBA00022801"/>
    </source>
</evidence>
<comment type="subcellular location">
    <subcellularLocation>
        <location evidence="9">Cell membrane</location>
        <topology evidence="9">Multi-pass membrane protein</topology>
    </subcellularLocation>
</comment>
<dbReference type="Proteomes" id="UP000004931">
    <property type="component" value="Unassembled WGS sequence"/>
</dbReference>
<dbReference type="Pfam" id="PF01252">
    <property type="entry name" value="Peptidase_A8"/>
    <property type="match status" value="1"/>
</dbReference>
<protein>
    <recommendedName>
        <fullName evidence="9">Lipoprotein signal peptidase</fullName>
        <ecNumber evidence="9">3.4.23.36</ecNumber>
    </recommendedName>
    <alternativeName>
        <fullName evidence="9">Prolipoprotein signal peptidase</fullName>
    </alternativeName>
    <alternativeName>
        <fullName evidence="9">Signal peptidase II</fullName>
        <shortName evidence="9">SPase II</shortName>
    </alternativeName>
</protein>
<sequence>MLIPNKSNWRWLLISVALIGLDLWTKNLASSQLIYGRPVEVLPMFNLVLQHNPGAAFSFLADLGGAQVWLFSIIAIVVSVVMVVWLGRLKPDQRLLSASLAFIVGGAIGNVWGRIELGYVVDFISLHYQSSYFPTFNIADIAINIGAGLMILDIILNPEKAESESEKAK</sequence>
<keyword evidence="4 9" id="KW-0812">Transmembrane</keyword>
<keyword evidence="6 9" id="KW-0378">Hydrolase</keyword>
<evidence type="ECO:0000313" key="11">
    <source>
        <dbReference type="EMBL" id="EAW30992.1"/>
    </source>
</evidence>
<dbReference type="GO" id="GO:0005886">
    <property type="term" value="C:plasma membrane"/>
    <property type="evidence" value="ECO:0007669"/>
    <property type="project" value="UniProtKB-SubCell"/>
</dbReference>
<feature type="transmembrane region" description="Helical" evidence="9">
    <location>
        <begin position="132"/>
        <end position="156"/>
    </location>
</feature>
<dbReference type="OrthoDB" id="9810259at2"/>
<evidence type="ECO:0000256" key="9">
    <source>
        <dbReference type="HAMAP-Rule" id="MF_00161"/>
    </source>
</evidence>
<dbReference type="NCBIfam" id="TIGR00077">
    <property type="entry name" value="lspA"/>
    <property type="match status" value="1"/>
</dbReference>
<dbReference type="eggNOG" id="COG0597">
    <property type="taxonomic scope" value="Bacteria"/>
</dbReference>
<dbReference type="UniPathway" id="UPA00665"/>
<dbReference type="GO" id="GO:0004190">
    <property type="term" value="F:aspartic-type endopeptidase activity"/>
    <property type="evidence" value="ECO:0007669"/>
    <property type="project" value="UniProtKB-UniRule"/>
</dbReference>
<keyword evidence="11" id="KW-0449">Lipoprotein</keyword>
<keyword evidence="8 9" id="KW-0472">Membrane</keyword>
<comment type="similarity">
    <text evidence="1 9 10">Belongs to the peptidase A8 family.</text>
</comment>
<evidence type="ECO:0000256" key="1">
    <source>
        <dbReference type="ARBA" id="ARBA00006139"/>
    </source>
</evidence>
<evidence type="ECO:0000256" key="10">
    <source>
        <dbReference type="RuleBase" id="RU004181"/>
    </source>
</evidence>
<evidence type="ECO:0000256" key="8">
    <source>
        <dbReference type="ARBA" id="ARBA00023136"/>
    </source>
</evidence>
<dbReference type="HAMAP" id="MF_00161">
    <property type="entry name" value="LspA"/>
    <property type="match status" value="1"/>
</dbReference>
<evidence type="ECO:0000256" key="2">
    <source>
        <dbReference type="ARBA" id="ARBA00022475"/>
    </source>
</evidence>
<reference evidence="11 12" key="1">
    <citation type="journal article" date="2010" name="J. Bacteriol.">
        <title>Genome sequence of the oligotrophic marine Gammaproteobacterium HTCC2143, isolated from the Oregon Coast.</title>
        <authorList>
            <person name="Oh H.M."/>
            <person name="Kang I."/>
            <person name="Ferriera S."/>
            <person name="Giovannoni S.J."/>
            <person name="Cho J.C."/>
        </authorList>
    </citation>
    <scope>NUCLEOTIDE SEQUENCE [LARGE SCALE GENOMIC DNA]</scope>
    <source>
        <strain evidence="11 12">HTCC2143</strain>
    </source>
</reference>
<keyword evidence="5 9" id="KW-0064">Aspartyl protease</keyword>